<accession>A0A936NDB5</accession>
<dbReference type="EMBL" id="JADJZA010000007">
    <property type="protein sequence ID" value="MBK9297323.1"/>
    <property type="molecule type" value="Genomic_DNA"/>
</dbReference>
<feature type="transmembrane region" description="Helical" evidence="1">
    <location>
        <begin position="152"/>
        <end position="174"/>
    </location>
</feature>
<protein>
    <submittedName>
        <fullName evidence="2">DUF998 domain-containing protein</fullName>
    </submittedName>
</protein>
<feature type="transmembrane region" description="Helical" evidence="1">
    <location>
        <begin position="12"/>
        <end position="36"/>
    </location>
</feature>
<feature type="transmembrane region" description="Helical" evidence="1">
    <location>
        <begin position="86"/>
        <end position="108"/>
    </location>
</feature>
<evidence type="ECO:0000313" key="3">
    <source>
        <dbReference type="Proteomes" id="UP000727993"/>
    </source>
</evidence>
<gene>
    <name evidence="2" type="ORF">IPN02_10935</name>
</gene>
<feature type="transmembrane region" description="Helical" evidence="1">
    <location>
        <begin position="56"/>
        <end position="74"/>
    </location>
</feature>
<keyword evidence="1" id="KW-0472">Membrane</keyword>
<feature type="transmembrane region" description="Helical" evidence="1">
    <location>
        <begin position="120"/>
        <end position="140"/>
    </location>
</feature>
<comment type="caution">
    <text evidence="2">The sequence shown here is derived from an EMBL/GenBank/DDBJ whole genome shotgun (WGS) entry which is preliminary data.</text>
</comment>
<dbReference type="Proteomes" id="UP000727993">
    <property type="component" value="Unassembled WGS sequence"/>
</dbReference>
<dbReference type="AlphaFoldDB" id="A0A936NDB5"/>
<dbReference type="InterPro" id="IPR009339">
    <property type="entry name" value="DUF998"/>
</dbReference>
<proteinExistence type="predicted"/>
<keyword evidence="1" id="KW-0812">Transmembrane</keyword>
<keyword evidence="1" id="KW-1133">Transmembrane helix</keyword>
<name>A0A936NDB5_9ACTN</name>
<evidence type="ECO:0000256" key="1">
    <source>
        <dbReference type="SAM" id="Phobius"/>
    </source>
</evidence>
<sequence>MGGEDSTNPAVGRLVGVVGLICSAAALALAPLVLPASYSWVEHTTSESGAQGVDGAWLARAGFVLFGLAVLWIASRRRCAWGRLATGLHVTFGVSMIAVAAFSLRSWLPGATFDPTEDELHSVAATVMGFAFAFGVLAAAVRRRTSGQPWRVRDLVAVATSVVAPLGMTVFVSADGVLQRLMFAVAYLWYGGEAWAGPIDGDDQKSISEGR</sequence>
<evidence type="ECO:0000313" key="2">
    <source>
        <dbReference type="EMBL" id="MBK9297323.1"/>
    </source>
</evidence>
<dbReference type="Pfam" id="PF06197">
    <property type="entry name" value="DUF998"/>
    <property type="match status" value="1"/>
</dbReference>
<organism evidence="2 3">
    <name type="scientific">Candidatus Neomicrothrix subdominans</name>
    <dbReference type="NCBI Taxonomy" id="2954438"/>
    <lineage>
        <taxon>Bacteria</taxon>
        <taxon>Bacillati</taxon>
        <taxon>Actinomycetota</taxon>
        <taxon>Acidimicrobiia</taxon>
        <taxon>Acidimicrobiales</taxon>
        <taxon>Microthrixaceae</taxon>
        <taxon>Candidatus Neomicrothrix</taxon>
    </lineage>
</organism>
<reference evidence="2 3" key="1">
    <citation type="submission" date="2020-10" db="EMBL/GenBank/DDBJ databases">
        <title>Connecting structure to function with the recovery of over 1000 high-quality activated sludge metagenome-assembled genomes encoding full-length rRNA genes using long-read sequencing.</title>
        <authorList>
            <person name="Singleton C.M."/>
            <person name="Petriglieri F."/>
            <person name="Kristensen J.M."/>
            <person name="Kirkegaard R.H."/>
            <person name="Michaelsen T.Y."/>
            <person name="Andersen M.H."/>
            <person name="Karst S.M."/>
            <person name="Dueholm M.S."/>
            <person name="Nielsen P.H."/>
            <person name="Albertsen M."/>
        </authorList>
    </citation>
    <scope>NUCLEOTIDE SEQUENCE [LARGE SCALE GENOMIC DNA]</scope>
    <source>
        <strain evidence="2">Lyne_18-Q3-R50-59_MAXAC.006</strain>
    </source>
</reference>